<gene>
    <name evidence="1" type="ORF">O181_056772</name>
</gene>
<keyword evidence="2" id="KW-1185">Reference proteome</keyword>
<comment type="caution">
    <text evidence="1">The sequence shown here is derived from an EMBL/GenBank/DDBJ whole genome shotgun (WGS) entry which is preliminary data.</text>
</comment>
<dbReference type="AlphaFoldDB" id="A0A9Q3EBF0"/>
<sequence>MICRPAPRRRCDSAYGWLDWLICRPGNLAVALPAGSTEKRASNIFLAGDSICISQGSAKLQGLSNQAKTGTKIYLTLEIRVRPQEIFQF</sequence>
<reference evidence="1" key="1">
    <citation type="submission" date="2021-03" db="EMBL/GenBank/DDBJ databases">
        <title>Draft genome sequence of rust myrtle Austropuccinia psidii MF-1, a brazilian biotype.</title>
        <authorList>
            <person name="Quecine M.C."/>
            <person name="Pachon D.M.R."/>
            <person name="Bonatelli M.L."/>
            <person name="Correr F.H."/>
            <person name="Franceschini L.M."/>
            <person name="Leite T.F."/>
            <person name="Margarido G.R.A."/>
            <person name="Almeida C.A."/>
            <person name="Ferrarezi J.A."/>
            <person name="Labate C.A."/>
        </authorList>
    </citation>
    <scope>NUCLEOTIDE SEQUENCE</scope>
    <source>
        <strain evidence="1">MF-1</strain>
    </source>
</reference>
<dbReference type="EMBL" id="AVOT02025650">
    <property type="protein sequence ID" value="MBW0517057.1"/>
    <property type="molecule type" value="Genomic_DNA"/>
</dbReference>
<organism evidence="1 2">
    <name type="scientific">Austropuccinia psidii MF-1</name>
    <dbReference type="NCBI Taxonomy" id="1389203"/>
    <lineage>
        <taxon>Eukaryota</taxon>
        <taxon>Fungi</taxon>
        <taxon>Dikarya</taxon>
        <taxon>Basidiomycota</taxon>
        <taxon>Pucciniomycotina</taxon>
        <taxon>Pucciniomycetes</taxon>
        <taxon>Pucciniales</taxon>
        <taxon>Sphaerophragmiaceae</taxon>
        <taxon>Austropuccinia</taxon>
    </lineage>
</organism>
<name>A0A9Q3EBF0_9BASI</name>
<proteinExistence type="predicted"/>
<dbReference type="Proteomes" id="UP000765509">
    <property type="component" value="Unassembled WGS sequence"/>
</dbReference>
<evidence type="ECO:0000313" key="2">
    <source>
        <dbReference type="Proteomes" id="UP000765509"/>
    </source>
</evidence>
<accession>A0A9Q3EBF0</accession>
<evidence type="ECO:0000313" key="1">
    <source>
        <dbReference type="EMBL" id="MBW0517057.1"/>
    </source>
</evidence>
<protein>
    <submittedName>
        <fullName evidence="1">Uncharacterized protein</fullName>
    </submittedName>
</protein>